<comment type="catalytic activity">
    <reaction evidence="9">
        <text>2-oxoglutarate + O2 + 2 H(+) = ethene + 3 CO2 + H2O</text>
        <dbReference type="Rhea" id="RHEA:31523"/>
        <dbReference type="ChEBI" id="CHEBI:15377"/>
        <dbReference type="ChEBI" id="CHEBI:15378"/>
        <dbReference type="ChEBI" id="CHEBI:15379"/>
        <dbReference type="ChEBI" id="CHEBI:16526"/>
        <dbReference type="ChEBI" id="CHEBI:16810"/>
        <dbReference type="ChEBI" id="CHEBI:18153"/>
        <dbReference type="EC" id="1.13.12.19"/>
    </reaction>
</comment>
<protein>
    <recommendedName>
        <fullName evidence="5">2-oxoglutarate-dependent ethylene/succinate-forming enzyme</fullName>
        <ecNumber evidence="4">1.13.12.19</ecNumber>
        <ecNumber evidence="3">1.14.20.7</ecNumber>
    </recommendedName>
    <alternativeName>
        <fullName evidence="7">2-oxoglutarate dioxygenase (ethylene-forming)</fullName>
    </alternativeName>
    <alternativeName>
        <fullName evidence="8">2-oxoglutarate/L-arginine monooxygenase/decarboxylase (succinate-forming)</fullName>
    </alternativeName>
</protein>
<proteinExistence type="inferred from homology"/>
<dbReference type="PRINTS" id="PR00682">
    <property type="entry name" value="IPNSYNTHASE"/>
</dbReference>
<dbReference type="EC" id="1.14.20.7" evidence="3"/>
<comment type="cofactor">
    <cofactor evidence="1">
        <name>Fe(2+)</name>
        <dbReference type="ChEBI" id="CHEBI:29033"/>
    </cofactor>
</comment>
<name>A0A2N3PM96_9PROT</name>
<dbReference type="SUPFAM" id="SSF51197">
    <property type="entry name" value="Clavaminate synthase-like"/>
    <property type="match status" value="1"/>
</dbReference>
<evidence type="ECO:0000256" key="6">
    <source>
        <dbReference type="ARBA" id="ARBA00022666"/>
    </source>
</evidence>
<accession>A0A2N3PM96</accession>
<dbReference type="Proteomes" id="UP000233293">
    <property type="component" value="Unassembled WGS sequence"/>
</dbReference>
<sequence length="331" mass="36692">MVDYHAPKRGLTPVLDITDWRNGRDKAAVAREFDRICRTIGFFYLTGHGIPAAAMAGMLEQTARFFALDDAIKRTLLVDWRRRGYEPFGLQSLDAAAPPDIKESLLLGLDQPDDHPYVKRGLANYGPNLWPAEEHLPGFRAFCEDYFSRVYTVGRSLMAIFASVAGLPEDHFEPILVDPMATLRLIHYPPQPGAVVDNQIGCGTHTDWGAVTLLLQDETGGLEVRDKNGEWLYANPLPGAYVVNIGDMMPVWTNGAYHSNAHRVRNADPGRHRYSVPLFIDPDYDALVSCLDAFLPAGETPKIPARTVGEHIDLMYAISYGQASPEAMANP</sequence>
<evidence type="ECO:0000256" key="4">
    <source>
        <dbReference type="ARBA" id="ARBA00012531"/>
    </source>
</evidence>
<dbReference type="AlphaFoldDB" id="A0A2N3PM96"/>
<evidence type="ECO:0000256" key="3">
    <source>
        <dbReference type="ARBA" id="ARBA00012293"/>
    </source>
</evidence>
<dbReference type="InterPro" id="IPR005123">
    <property type="entry name" value="Oxoglu/Fe-dep_dioxygenase_dom"/>
</dbReference>
<evidence type="ECO:0000256" key="9">
    <source>
        <dbReference type="ARBA" id="ARBA00047725"/>
    </source>
</evidence>
<evidence type="ECO:0000256" key="7">
    <source>
        <dbReference type="ARBA" id="ARBA00031011"/>
    </source>
</evidence>
<dbReference type="InterPro" id="IPR027443">
    <property type="entry name" value="IPNS-like_sf"/>
</dbReference>
<evidence type="ECO:0000256" key="1">
    <source>
        <dbReference type="ARBA" id="ARBA00001954"/>
    </source>
</evidence>
<comment type="similarity">
    <text evidence="11">Belongs to the iron/ascorbate-dependent oxidoreductase family.</text>
</comment>
<evidence type="ECO:0000256" key="11">
    <source>
        <dbReference type="RuleBase" id="RU003682"/>
    </source>
</evidence>
<comment type="catalytic activity">
    <reaction evidence="10">
        <text>L-arginine + 2-oxoglutarate + O2 = guanidine + L-glutamate 5-semialdehyde + succinate + CO2</text>
        <dbReference type="Rhea" id="RHEA:31535"/>
        <dbReference type="ChEBI" id="CHEBI:15379"/>
        <dbReference type="ChEBI" id="CHEBI:16526"/>
        <dbReference type="ChEBI" id="CHEBI:16810"/>
        <dbReference type="ChEBI" id="CHEBI:30031"/>
        <dbReference type="ChEBI" id="CHEBI:30087"/>
        <dbReference type="ChEBI" id="CHEBI:32682"/>
        <dbReference type="ChEBI" id="CHEBI:58066"/>
        <dbReference type="EC" id="1.14.20.7"/>
    </reaction>
</comment>
<dbReference type="GO" id="GO:0009693">
    <property type="term" value="P:ethylene biosynthetic process"/>
    <property type="evidence" value="ECO:0007669"/>
    <property type="project" value="UniProtKB-KW"/>
</dbReference>
<dbReference type="EMBL" id="PIUM01000054">
    <property type="protein sequence ID" value="PKU21528.1"/>
    <property type="molecule type" value="Genomic_DNA"/>
</dbReference>
<dbReference type="InterPro" id="IPR044861">
    <property type="entry name" value="IPNS-like_FE2OG_OXY"/>
</dbReference>
<evidence type="ECO:0000256" key="10">
    <source>
        <dbReference type="ARBA" id="ARBA00049359"/>
    </source>
</evidence>
<evidence type="ECO:0000313" key="14">
    <source>
        <dbReference type="Proteomes" id="UP000233293"/>
    </source>
</evidence>
<dbReference type="InterPro" id="IPR050231">
    <property type="entry name" value="Iron_ascorbate_oxido_reductase"/>
</dbReference>
<comment type="pathway">
    <text evidence="2">Alkene biosynthesis; ethylene biosynthesis via 2-oxoglutarate.</text>
</comment>
<dbReference type="EC" id="1.13.12.19" evidence="4"/>
<keyword evidence="11" id="KW-0479">Metal-binding</keyword>
<keyword evidence="14" id="KW-1185">Reference proteome</keyword>
<organism evidence="13 14">
    <name type="scientific">Telmatospirillum siberiense</name>
    <dbReference type="NCBI Taxonomy" id="382514"/>
    <lineage>
        <taxon>Bacteria</taxon>
        <taxon>Pseudomonadati</taxon>
        <taxon>Pseudomonadota</taxon>
        <taxon>Alphaproteobacteria</taxon>
        <taxon>Rhodospirillales</taxon>
        <taxon>Rhodospirillaceae</taxon>
        <taxon>Telmatospirillum</taxon>
    </lineage>
</organism>
<evidence type="ECO:0000313" key="13">
    <source>
        <dbReference type="EMBL" id="PKU21528.1"/>
    </source>
</evidence>
<dbReference type="GO" id="GO:0102276">
    <property type="term" value="F:2-oxoglutarate oxygenase/decarboxylase (ethylene-forming) activity"/>
    <property type="evidence" value="ECO:0007669"/>
    <property type="project" value="UniProtKB-EC"/>
</dbReference>
<dbReference type="PROSITE" id="PS51471">
    <property type="entry name" value="FE2OG_OXY"/>
    <property type="match status" value="1"/>
</dbReference>
<dbReference type="OrthoDB" id="21825at2"/>
<evidence type="ECO:0000256" key="5">
    <source>
        <dbReference type="ARBA" id="ARBA00019045"/>
    </source>
</evidence>
<gene>
    <name evidence="13" type="ORF">CWS72_26370</name>
</gene>
<keyword evidence="11" id="KW-0560">Oxidoreductase</keyword>
<dbReference type="InterPro" id="IPR026992">
    <property type="entry name" value="DIOX_N"/>
</dbReference>
<evidence type="ECO:0000259" key="12">
    <source>
        <dbReference type="PROSITE" id="PS51471"/>
    </source>
</evidence>
<evidence type="ECO:0000256" key="2">
    <source>
        <dbReference type="ARBA" id="ARBA00004767"/>
    </source>
</evidence>
<dbReference type="PANTHER" id="PTHR47990">
    <property type="entry name" value="2-OXOGLUTARATE (2OG) AND FE(II)-DEPENDENT OXYGENASE SUPERFAMILY PROTEIN-RELATED"/>
    <property type="match status" value="1"/>
</dbReference>
<keyword evidence="11" id="KW-0408">Iron</keyword>
<dbReference type="Pfam" id="PF14226">
    <property type="entry name" value="DIOX_N"/>
    <property type="match status" value="1"/>
</dbReference>
<evidence type="ECO:0000256" key="8">
    <source>
        <dbReference type="ARBA" id="ARBA00031282"/>
    </source>
</evidence>
<dbReference type="RefSeq" id="WP_101253647.1">
    <property type="nucleotide sequence ID" value="NZ_PIUM01000054.1"/>
</dbReference>
<reference evidence="14" key="1">
    <citation type="submission" date="2017-12" db="EMBL/GenBank/DDBJ databases">
        <title>Draft genome sequence of Telmatospirillum siberiense 26-4b1T, an acidotolerant peatland alphaproteobacterium potentially involved in sulfur cycling.</title>
        <authorList>
            <person name="Hausmann B."/>
            <person name="Pjevac P."/>
            <person name="Schreck K."/>
            <person name="Herbold C.W."/>
            <person name="Daims H."/>
            <person name="Wagner M."/>
            <person name="Pester M."/>
            <person name="Loy A."/>
        </authorList>
    </citation>
    <scope>NUCLEOTIDE SEQUENCE [LARGE SCALE GENOMIC DNA]</scope>
    <source>
        <strain evidence="14">26-4b1</strain>
    </source>
</reference>
<dbReference type="GO" id="GO:0046872">
    <property type="term" value="F:metal ion binding"/>
    <property type="evidence" value="ECO:0007669"/>
    <property type="project" value="UniProtKB-KW"/>
</dbReference>
<dbReference type="Gene3D" id="2.60.120.330">
    <property type="entry name" value="B-lactam Antibiotic, Isopenicillin N Synthase, Chain"/>
    <property type="match status" value="1"/>
</dbReference>
<comment type="caution">
    <text evidence="13">The sequence shown here is derived from an EMBL/GenBank/DDBJ whole genome shotgun (WGS) entry which is preliminary data.</text>
</comment>
<feature type="domain" description="Fe2OG dioxygenase" evidence="12">
    <location>
        <begin position="178"/>
        <end position="282"/>
    </location>
</feature>
<keyword evidence="6" id="KW-0266">Ethylene biosynthesis</keyword>
<dbReference type="Pfam" id="PF03171">
    <property type="entry name" value="2OG-FeII_Oxy"/>
    <property type="match status" value="1"/>
</dbReference>